<organism evidence="1 2">
    <name type="scientific">Hydrobacter penzbergensis</name>
    <dbReference type="NCBI Taxonomy" id="1235997"/>
    <lineage>
        <taxon>Bacteria</taxon>
        <taxon>Pseudomonadati</taxon>
        <taxon>Bacteroidota</taxon>
        <taxon>Chitinophagia</taxon>
        <taxon>Chitinophagales</taxon>
        <taxon>Chitinophagaceae</taxon>
        <taxon>Hydrobacter</taxon>
    </lineage>
</organism>
<sequence length="152" mass="17678">MRNHCYLFRFFNKLKYFSLSFFLIIGIINFSKCKKSNPDLPRFKATIIGFDPCTALSTDLTKKGLVLKIETLSINVNSTIIDTVTTYNLPSIFVIPPEVFLNYQINYLFPLQYRNKYKFKFSYETTPDLEKTYPPCTGDINLGNFIHDIKGK</sequence>
<comment type="caution">
    <text evidence="1">The sequence shown here is derived from an EMBL/GenBank/DDBJ whole genome shotgun (WGS) entry which is preliminary data.</text>
</comment>
<proteinExistence type="predicted"/>
<protein>
    <submittedName>
        <fullName evidence="1">Uncharacterized protein</fullName>
    </submittedName>
</protein>
<dbReference type="Proteomes" id="UP000198711">
    <property type="component" value="Unassembled WGS sequence"/>
</dbReference>
<dbReference type="EMBL" id="FNNO01000008">
    <property type="protein sequence ID" value="SDX05635.1"/>
    <property type="molecule type" value="Genomic_DNA"/>
</dbReference>
<evidence type="ECO:0000313" key="2">
    <source>
        <dbReference type="Proteomes" id="UP000198711"/>
    </source>
</evidence>
<evidence type="ECO:0000313" key="1">
    <source>
        <dbReference type="EMBL" id="SDX05635.1"/>
    </source>
</evidence>
<gene>
    <name evidence="1" type="ORF">SAMN05444410_108160</name>
</gene>
<dbReference type="AlphaFoldDB" id="A0A8X8ID60"/>
<keyword evidence="2" id="KW-1185">Reference proteome</keyword>
<name>A0A8X8ID60_9BACT</name>
<reference evidence="1 2" key="1">
    <citation type="submission" date="2016-10" db="EMBL/GenBank/DDBJ databases">
        <authorList>
            <person name="Varghese N."/>
            <person name="Submissions S."/>
        </authorList>
    </citation>
    <scope>NUCLEOTIDE SEQUENCE [LARGE SCALE GENOMIC DNA]</scope>
    <source>
        <strain evidence="1 2">DSM 25353</strain>
    </source>
</reference>
<accession>A0A8X8ID60</accession>